<comment type="caution">
    <text evidence="7">The sequence shown here is derived from an EMBL/GenBank/DDBJ whole genome shotgun (WGS) entry which is preliminary data.</text>
</comment>
<dbReference type="Pfam" id="PF00535">
    <property type="entry name" value="Glycos_transf_2"/>
    <property type="match status" value="1"/>
</dbReference>
<proteinExistence type="predicted"/>
<accession>A0A953M0Z4</accession>
<dbReference type="Proteomes" id="UP000705867">
    <property type="component" value="Unassembled WGS sequence"/>
</dbReference>
<dbReference type="InterPro" id="IPR029044">
    <property type="entry name" value="Nucleotide-diphossugar_trans"/>
</dbReference>
<keyword evidence="4" id="KW-0808">Transferase</keyword>
<evidence type="ECO:0000256" key="2">
    <source>
        <dbReference type="ARBA" id="ARBA00022475"/>
    </source>
</evidence>
<dbReference type="EMBL" id="JAIOIV010000014">
    <property type="protein sequence ID" value="MBZ0154833.1"/>
    <property type="molecule type" value="Genomic_DNA"/>
</dbReference>
<sequence>MTISVIIPVLNEEGILHQTLSALPLTGGEEIIVVDGGSSDDTVGIAARFTGKVFVTRKGRAHQMNFGAAQAEGSILLFLHADCRLPDAGFGIIRDVLQKQEIAAGAFDLSITHPKAYFRLIEWGANRRSRFTSIPYGDQGMFMRRETFRQLGGFADLPLMEDIEISRRLKSIGKIAFVRPPITTSPRRWLKEGPFYTTVRDWTLALSFAFFNVSPHRLIRYYEDIR</sequence>
<feature type="domain" description="Glycosyltransferase 2-like" evidence="6">
    <location>
        <begin position="4"/>
        <end position="149"/>
    </location>
</feature>
<dbReference type="AlphaFoldDB" id="A0A953M0Z4"/>
<dbReference type="NCBIfam" id="TIGR04283">
    <property type="entry name" value="glyco_like_mftF"/>
    <property type="match status" value="1"/>
</dbReference>
<evidence type="ECO:0000259" key="6">
    <source>
        <dbReference type="Pfam" id="PF00535"/>
    </source>
</evidence>
<dbReference type="InterPro" id="IPR001173">
    <property type="entry name" value="Glyco_trans_2-like"/>
</dbReference>
<dbReference type="CDD" id="cd02522">
    <property type="entry name" value="GT_2_like_a"/>
    <property type="match status" value="1"/>
</dbReference>
<evidence type="ECO:0000313" key="8">
    <source>
        <dbReference type="Proteomes" id="UP000705867"/>
    </source>
</evidence>
<reference evidence="7" key="1">
    <citation type="journal article" date="2021" name="bioRxiv">
        <title>Unraveling nitrogen, sulfur and carbon metabolic pathways and microbial community transcriptional responses to substrate deprivation and toxicity stresses in a bioreactor mimicking anoxic brackish coastal sediment conditions.</title>
        <authorList>
            <person name="Martins P.D."/>
            <person name="Echeveste M.J."/>
            <person name="Arshad A."/>
            <person name="Kurth J."/>
            <person name="Ouboter H."/>
            <person name="Jetten M.S.M."/>
            <person name="Welte C.U."/>
        </authorList>
    </citation>
    <scope>NUCLEOTIDE SEQUENCE</scope>
    <source>
        <strain evidence="7">MAG_39</strain>
    </source>
</reference>
<protein>
    <submittedName>
        <fullName evidence="7">TIGR04283 family arsenosugar biosynthesis glycosyltransferase</fullName>
    </submittedName>
</protein>
<evidence type="ECO:0000313" key="7">
    <source>
        <dbReference type="EMBL" id="MBZ0154833.1"/>
    </source>
</evidence>
<keyword evidence="2" id="KW-1003">Cell membrane</keyword>
<dbReference type="GO" id="GO:0016757">
    <property type="term" value="F:glycosyltransferase activity"/>
    <property type="evidence" value="ECO:0007669"/>
    <property type="project" value="UniProtKB-KW"/>
</dbReference>
<name>A0A953M0Z4_9BACT</name>
<dbReference type="Gene3D" id="3.90.550.10">
    <property type="entry name" value="Spore Coat Polysaccharide Biosynthesis Protein SpsA, Chain A"/>
    <property type="match status" value="1"/>
</dbReference>
<organism evidence="7 8">
    <name type="scientific">Candidatus Nitrobium versatile</name>
    <dbReference type="NCBI Taxonomy" id="2884831"/>
    <lineage>
        <taxon>Bacteria</taxon>
        <taxon>Pseudomonadati</taxon>
        <taxon>Nitrospirota</taxon>
        <taxon>Nitrospiria</taxon>
        <taxon>Nitrospirales</taxon>
        <taxon>Nitrospiraceae</taxon>
        <taxon>Candidatus Nitrobium</taxon>
    </lineage>
</organism>
<evidence type="ECO:0000256" key="4">
    <source>
        <dbReference type="ARBA" id="ARBA00022679"/>
    </source>
</evidence>
<evidence type="ECO:0000256" key="3">
    <source>
        <dbReference type="ARBA" id="ARBA00022676"/>
    </source>
</evidence>
<dbReference type="PANTHER" id="PTHR43646:SF2">
    <property type="entry name" value="GLYCOSYLTRANSFERASE 2-LIKE DOMAIN-CONTAINING PROTEIN"/>
    <property type="match status" value="1"/>
</dbReference>
<evidence type="ECO:0000256" key="1">
    <source>
        <dbReference type="ARBA" id="ARBA00004236"/>
    </source>
</evidence>
<reference evidence="7" key="2">
    <citation type="submission" date="2021-08" db="EMBL/GenBank/DDBJ databases">
        <authorList>
            <person name="Dalcin Martins P."/>
        </authorList>
    </citation>
    <scope>NUCLEOTIDE SEQUENCE</scope>
    <source>
        <strain evidence="7">MAG_39</strain>
    </source>
</reference>
<gene>
    <name evidence="7" type="ORF">K8I29_01290</name>
</gene>
<evidence type="ECO:0000256" key="5">
    <source>
        <dbReference type="ARBA" id="ARBA00023136"/>
    </source>
</evidence>
<dbReference type="PANTHER" id="PTHR43646">
    <property type="entry name" value="GLYCOSYLTRANSFERASE"/>
    <property type="match status" value="1"/>
</dbReference>
<dbReference type="InterPro" id="IPR026461">
    <property type="entry name" value="Trfase_2_rSAM/seldom_assoc"/>
</dbReference>
<dbReference type="GO" id="GO:0005886">
    <property type="term" value="C:plasma membrane"/>
    <property type="evidence" value="ECO:0007669"/>
    <property type="project" value="UniProtKB-SubCell"/>
</dbReference>
<keyword evidence="3" id="KW-0328">Glycosyltransferase</keyword>
<dbReference type="SUPFAM" id="SSF53448">
    <property type="entry name" value="Nucleotide-diphospho-sugar transferases"/>
    <property type="match status" value="1"/>
</dbReference>
<comment type="subcellular location">
    <subcellularLocation>
        <location evidence="1">Cell membrane</location>
    </subcellularLocation>
</comment>
<keyword evidence="5" id="KW-0472">Membrane</keyword>